<proteinExistence type="predicted"/>
<sequence>MTPGRVVTVDPACAADRVVADVVVRRPTTLDAATSVRAARTQLEDEHVHMVLLTRNGVLLGTLVRADLATADDAAPALAHAVLAGRTIAPTVTAEEALRELVARDERRRAVVTEDGRLVGLLCLKRRRTGFCRDRDVAARRAGLDALATAFGGFLP</sequence>
<dbReference type="Proteomes" id="UP001499979">
    <property type="component" value="Unassembled WGS sequence"/>
</dbReference>
<protein>
    <recommendedName>
        <fullName evidence="1">CBS domain-containing protein</fullName>
    </recommendedName>
</protein>
<feature type="domain" description="CBS" evidence="1">
    <location>
        <begin position="19"/>
        <end position="71"/>
    </location>
</feature>
<gene>
    <name evidence="2" type="ORF">GCM10009606_02400</name>
</gene>
<dbReference type="EMBL" id="BAAAJE010000001">
    <property type="protein sequence ID" value="GAA1126232.1"/>
    <property type="molecule type" value="Genomic_DNA"/>
</dbReference>
<dbReference type="SUPFAM" id="SSF54631">
    <property type="entry name" value="CBS-domain pair"/>
    <property type="match status" value="1"/>
</dbReference>
<keyword evidence="3" id="KW-1185">Reference proteome</keyword>
<evidence type="ECO:0000259" key="1">
    <source>
        <dbReference type="Pfam" id="PF00571"/>
    </source>
</evidence>
<organism evidence="2 3">
    <name type="scientific">Nocardioides aquiterrae</name>
    <dbReference type="NCBI Taxonomy" id="203799"/>
    <lineage>
        <taxon>Bacteria</taxon>
        <taxon>Bacillati</taxon>
        <taxon>Actinomycetota</taxon>
        <taxon>Actinomycetes</taxon>
        <taxon>Propionibacteriales</taxon>
        <taxon>Nocardioidaceae</taxon>
        <taxon>Nocardioides</taxon>
    </lineage>
</organism>
<dbReference type="RefSeq" id="WP_343904893.1">
    <property type="nucleotide sequence ID" value="NZ_BAAAJE010000001.1"/>
</dbReference>
<feature type="domain" description="CBS" evidence="1">
    <location>
        <begin position="87"/>
        <end position="124"/>
    </location>
</feature>
<name>A0ABP4ET91_9ACTN</name>
<reference evidence="3" key="1">
    <citation type="journal article" date="2019" name="Int. J. Syst. Evol. Microbiol.">
        <title>The Global Catalogue of Microorganisms (GCM) 10K type strain sequencing project: providing services to taxonomists for standard genome sequencing and annotation.</title>
        <authorList>
            <consortium name="The Broad Institute Genomics Platform"/>
            <consortium name="The Broad Institute Genome Sequencing Center for Infectious Disease"/>
            <person name="Wu L."/>
            <person name="Ma J."/>
        </authorList>
    </citation>
    <scope>NUCLEOTIDE SEQUENCE [LARGE SCALE GENOMIC DNA]</scope>
    <source>
        <strain evidence="3">JCM 11813</strain>
    </source>
</reference>
<dbReference type="Gene3D" id="3.10.580.10">
    <property type="entry name" value="CBS-domain"/>
    <property type="match status" value="1"/>
</dbReference>
<evidence type="ECO:0000313" key="2">
    <source>
        <dbReference type="EMBL" id="GAA1126232.1"/>
    </source>
</evidence>
<accession>A0ABP4ET91</accession>
<dbReference type="InterPro" id="IPR000644">
    <property type="entry name" value="CBS_dom"/>
</dbReference>
<dbReference type="Pfam" id="PF00571">
    <property type="entry name" value="CBS"/>
    <property type="match status" value="2"/>
</dbReference>
<comment type="caution">
    <text evidence="2">The sequence shown here is derived from an EMBL/GenBank/DDBJ whole genome shotgun (WGS) entry which is preliminary data.</text>
</comment>
<dbReference type="InterPro" id="IPR046342">
    <property type="entry name" value="CBS_dom_sf"/>
</dbReference>
<evidence type="ECO:0000313" key="3">
    <source>
        <dbReference type="Proteomes" id="UP001499979"/>
    </source>
</evidence>